<protein>
    <submittedName>
        <fullName evidence="1">Uncharacterized protein</fullName>
    </submittedName>
</protein>
<evidence type="ECO:0000313" key="2">
    <source>
        <dbReference type="Proteomes" id="UP000828048"/>
    </source>
</evidence>
<organism evidence="1 2">
    <name type="scientific">Vaccinium darrowii</name>
    <dbReference type="NCBI Taxonomy" id="229202"/>
    <lineage>
        <taxon>Eukaryota</taxon>
        <taxon>Viridiplantae</taxon>
        <taxon>Streptophyta</taxon>
        <taxon>Embryophyta</taxon>
        <taxon>Tracheophyta</taxon>
        <taxon>Spermatophyta</taxon>
        <taxon>Magnoliopsida</taxon>
        <taxon>eudicotyledons</taxon>
        <taxon>Gunneridae</taxon>
        <taxon>Pentapetalae</taxon>
        <taxon>asterids</taxon>
        <taxon>Ericales</taxon>
        <taxon>Ericaceae</taxon>
        <taxon>Vaccinioideae</taxon>
        <taxon>Vaccinieae</taxon>
        <taxon>Vaccinium</taxon>
    </lineage>
</organism>
<sequence>MRLTVVIRQLLTPSPWQAITSKRVGKFVIHTLKLLQSGRANGTPVRLQIRFNTTAASPSSLFVDFVEGETKIAGLKGPSVDELKVCFDLDNHYKAAIDGWIEFAMKKEIRKLDLDLNEDYGALLIQREFYAFPSHLLKNFTLGKSSAVICICDWRGSRVLVISCSVSEGIMCEMFTRSGTFLCLWAGTEADVFKDNRLFSNYFMQLERLSLFLKPGNVVQAPFYLDIPELGNLKYLELKISLYTRQSLLACIPLLDASPLLQEFILKIIEHITLESSLHQIGPSGANPSFALWTSCSIT</sequence>
<dbReference type="EMBL" id="CM037155">
    <property type="protein sequence ID" value="KAH7845938.1"/>
    <property type="molecule type" value="Genomic_DNA"/>
</dbReference>
<dbReference type="Proteomes" id="UP000828048">
    <property type="component" value="Chromosome 5"/>
</dbReference>
<keyword evidence="2" id="KW-1185">Reference proteome</keyword>
<gene>
    <name evidence="1" type="ORF">Vadar_007688</name>
</gene>
<reference evidence="1 2" key="1">
    <citation type="journal article" date="2021" name="Hortic Res">
        <title>High-quality reference genome and annotation aids understanding of berry development for evergreen blueberry (Vaccinium darrowii).</title>
        <authorList>
            <person name="Yu J."/>
            <person name="Hulse-Kemp A.M."/>
            <person name="Babiker E."/>
            <person name="Staton M."/>
        </authorList>
    </citation>
    <scope>NUCLEOTIDE SEQUENCE [LARGE SCALE GENOMIC DNA]</scope>
    <source>
        <strain evidence="2">cv. NJ 8807/NJ 8810</strain>
        <tissue evidence="1">Young leaf</tissue>
    </source>
</reference>
<proteinExistence type="predicted"/>
<evidence type="ECO:0000313" key="1">
    <source>
        <dbReference type="EMBL" id="KAH7845938.1"/>
    </source>
</evidence>
<accession>A0ACB7XYS9</accession>
<comment type="caution">
    <text evidence="1">The sequence shown here is derived from an EMBL/GenBank/DDBJ whole genome shotgun (WGS) entry which is preliminary data.</text>
</comment>
<name>A0ACB7XYS9_9ERIC</name>